<dbReference type="InterPro" id="IPR000757">
    <property type="entry name" value="Beta-glucanase-like"/>
</dbReference>
<dbReference type="PROSITE" id="PS51762">
    <property type="entry name" value="GH16_2"/>
    <property type="match status" value="1"/>
</dbReference>
<gene>
    <name evidence="4" type="ORF">ACFOY2_17385</name>
</gene>
<keyword evidence="5" id="KW-1185">Reference proteome</keyword>
<evidence type="ECO:0000256" key="2">
    <source>
        <dbReference type="SAM" id="SignalP"/>
    </source>
</evidence>
<dbReference type="Gene3D" id="2.60.120.200">
    <property type="match status" value="1"/>
</dbReference>
<feature type="chain" id="PRO_5045219791" description="GH16 domain-containing protein" evidence="2">
    <location>
        <begin position="32"/>
        <end position="305"/>
    </location>
</feature>
<reference evidence="5" key="1">
    <citation type="journal article" date="2019" name="Int. J. Syst. Evol. Microbiol.">
        <title>The Global Catalogue of Microorganisms (GCM) 10K type strain sequencing project: providing services to taxonomists for standard genome sequencing and annotation.</title>
        <authorList>
            <consortium name="The Broad Institute Genomics Platform"/>
            <consortium name="The Broad Institute Genome Sequencing Center for Infectious Disease"/>
            <person name="Wu L."/>
            <person name="Ma J."/>
        </authorList>
    </citation>
    <scope>NUCLEOTIDE SEQUENCE [LARGE SCALE GENOMIC DNA]</scope>
    <source>
        <strain evidence="5">TBRC 1276</strain>
    </source>
</reference>
<evidence type="ECO:0000313" key="5">
    <source>
        <dbReference type="Proteomes" id="UP001595851"/>
    </source>
</evidence>
<protein>
    <recommendedName>
        <fullName evidence="3">GH16 domain-containing protein</fullName>
    </recommendedName>
</protein>
<sequence length="305" mass="33778">MSEHDINRRRLLTAAGGLSLGLAAVPAGAQAASLSGARTSRSAVTWENIIEKSSFDSWTAFNQEWNHLYPWDGDADTHNGAARMHASQVSLSQGVLTLTATRLSSADGTSPHQPHAPVWYRSGAIHAKEQIVVNDQFPEYDIEGEFSAQTGLGIWPAFWTTGTWPEWPPESDILEFVGNSTNLFNTWNKTSSGDDGEEEGQDHFVTRAPVPVVNSIGWHKYRVWLYKEGDDVMLDYYFDGDWVATHRGKGWAGIPQRLIINLQMGSYASELSGPGDDGWDEQLPGPAGDTHLRARNVWVGRTRVW</sequence>
<dbReference type="SUPFAM" id="SSF49899">
    <property type="entry name" value="Concanavalin A-like lectins/glucanases"/>
    <property type="match status" value="1"/>
</dbReference>
<dbReference type="PROSITE" id="PS51318">
    <property type="entry name" value="TAT"/>
    <property type="match status" value="1"/>
</dbReference>
<dbReference type="EMBL" id="JBHSBI010000008">
    <property type="protein sequence ID" value="MFC4009008.1"/>
    <property type="molecule type" value="Genomic_DNA"/>
</dbReference>
<name>A0ABV8G8L0_9ACTN</name>
<dbReference type="InterPro" id="IPR050546">
    <property type="entry name" value="Glycosyl_Hydrlase_16"/>
</dbReference>
<accession>A0ABV8G8L0</accession>
<comment type="caution">
    <text evidence="4">The sequence shown here is derived from an EMBL/GenBank/DDBJ whole genome shotgun (WGS) entry which is preliminary data.</text>
</comment>
<evidence type="ECO:0000259" key="3">
    <source>
        <dbReference type="PROSITE" id="PS51762"/>
    </source>
</evidence>
<dbReference type="InterPro" id="IPR013320">
    <property type="entry name" value="ConA-like_dom_sf"/>
</dbReference>
<dbReference type="InterPro" id="IPR006311">
    <property type="entry name" value="TAT_signal"/>
</dbReference>
<proteinExistence type="inferred from homology"/>
<dbReference type="RefSeq" id="WP_379529073.1">
    <property type="nucleotide sequence ID" value="NZ_JBHSBI010000008.1"/>
</dbReference>
<feature type="signal peptide" evidence="2">
    <location>
        <begin position="1"/>
        <end position="31"/>
    </location>
</feature>
<organism evidence="4 5">
    <name type="scientific">Nonomuraea purpurea</name>
    <dbReference type="NCBI Taxonomy" id="1849276"/>
    <lineage>
        <taxon>Bacteria</taxon>
        <taxon>Bacillati</taxon>
        <taxon>Actinomycetota</taxon>
        <taxon>Actinomycetes</taxon>
        <taxon>Streptosporangiales</taxon>
        <taxon>Streptosporangiaceae</taxon>
        <taxon>Nonomuraea</taxon>
    </lineage>
</organism>
<dbReference type="PANTHER" id="PTHR10963">
    <property type="entry name" value="GLYCOSYL HYDROLASE-RELATED"/>
    <property type="match status" value="1"/>
</dbReference>
<dbReference type="PANTHER" id="PTHR10963:SF55">
    <property type="entry name" value="GLYCOSIDE HYDROLASE FAMILY 16 PROTEIN"/>
    <property type="match status" value="1"/>
</dbReference>
<feature type="domain" description="GH16" evidence="3">
    <location>
        <begin position="55"/>
        <end position="305"/>
    </location>
</feature>
<evidence type="ECO:0000256" key="1">
    <source>
        <dbReference type="ARBA" id="ARBA00006865"/>
    </source>
</evidence>
<evidence type="ECO:0000313" key="4">
    <source>
        <dbReference type="EMBL" id="MFC4009008.1"/>
    </source>
</evidence>
<keyword evidence="2" id="KW-0732">Signal</keyword>
<dbReference type="Proteomes" id="UP001595851">
    <property type="component" value="Unassembled WGS sequence"/>
</dbReference>
<comment type="similarity">
    <text evidence="1">Belongs to the glycosyl hydrolase 16 family.</text>
</comment>